<gene>
    <name evidence="1" type="ORF">ACFQJ4_12790</name>
</gene>
<protein>
    <recommendedName>
        <fullName evidence="3">Small CPxCG-related zinc finger protein</fullName>
    </recommendedName>
</protein>
<evidence type="ECO:0000313" key="1">
    <source>
        <dbReference type="EMBL" id="MFC7236193.1"/>
    </source>
</evidence>
<dbReference type="RefSeq" id="WP_276234348.1">
    <property type="nucleotide sequence ID" value="NZ_CP119802.1"/>
</dbReference>
<dbReference type="AlphaFoldDB" id="A0ABD5ZRX8"/>
<dbReference type="EMBL" id="JBHTAP010000001">
    <property type="protein sequence ID" value="MFC7236193.1"/>
    <property type="molecule type" value="Genomic_DNA"/>
</dbReference>
<name>A0ABD5ZRX8_9EURY</name>
<dbReference type="Proteomes" id="UP001596398">
    <property type="component" value="Unassembled WGS sequence"/>
</dbReference>
<reference evidence="1 2" key="1">
    <citation type="journal article" date="2019" name="Int. J. Syst. Evol. Microbiol.">
        <title>The Global Catalogue of Microorganisms (GCM) 10K type strain sequencing project: providing services to taxonomists for standard genome sequencing and annotation.</title>
        <authorList>
            <consortium name="The Broad Institute Genomics Platform"/>
            <consortium name="The Broad Institute Genome Sequencing Center for Infectious Disease"/>
            <person name="Wu L."/>
            <person name="Ma J."/>
        </authorList>
    </citation>
    <scope>NUCLEOTIDE SEQUENCE [LARGE SCALE GENOMIC DNA]</scope>
    <source>
        <strain evidence="1 2">DT85</strain>
    </source>
</reference>
<evidence type="ECO:0000313" key="2">
    <source>
        <dbReference type="Proteomes" id="UP001596398"/>
    </source>
</evidence>
<sequence length="52" mass="5266">MTDGSPSGGWRSVYAAMGVSTDHEAPACPDCGDDTVEVATGRWCPTHGVVGA</sequence>
<evidence type="ECO:0008006" key="3">
    <source>
        <dbReference type="Google" id="ProtNLM"/>
    </source>
</evidence>
<organism evidence="1 2">
    <name type="scientific">Halosegnis marinus</name>
    <dbReference type="NCBI Taxonomy" id="3034023"/>
    <lineage>
        <taxon>Archaea</taxon>
        <taxon>Methanobacteriati</taxon>
        <taxon>Methanobacteriota</taxon>
        <taxon>Stenosarchaea group</taxon>
        <taxon>Halobacteria</taxon>
        <taxon>Halobacteriales</taxon>
        <taxon>Natronomonadaceae</taxon>
        <taxon>Halosegnis</taxon>
    </lineage>
</organism>
<keyword evidence="2" id="KW-1185">Reference proteome</keyword>
<dbReference type="GeneID" id="79267904"/>
<proteinExistence type="predicted"/>
<comment type="caution">
    <text evidence="1">The sequence shown here is derived from an EMBL/GenBank/DDBJ whole genome shotgun (WGS) entry which is preliminary data.</text>
</comment>
<accession>A0ABD5ZRX8</accession>